<evidence type="ECO:0000256" key="9">
    <source>
        <dbReference type="ARBA" id="ARBA00023014"/>
    </source>
</evidence>
<keyword evidence="3 11" id="KW-0028">Amino-acid biosynthesis</keyword>
<keyword evidence="15" id="KW-1185">Reference proteome</keyword>
<comment type="cofactor">
    <cofactor evidence="11">
        <name>siroheme</name>
        <dbReference type="ChEBI" id="CHEBI:60052"/>
    </cofactor>
    <text evidence="11">Binds 1 siroheme per subunit.</text>
</comment>
<feature type="binding site" description="axial binding residue" evidence="11">
    <location>
        <position position="481"/>
    </location>
    <ligand>
        <name>siroheme</name>
        <dbReference type="ChEBI" id="CHEBI:60052"/>
    </ligand>
    <ligandPart>
        <name>Fe</name>
        <dbReference type="ChEBI" id="CHEBI:18248"/>
    </ligandPart>
</feature>
<dbReference type="InterPro" id="IPR011786">
    <property type="entry name" value="CysI"/>
</dbReference>
<keyword evidence="8 11" id="KW-0408">Iron</keyword>
<feature type="domain" description="Nitrite/Sulfite reductase ferredoxin-like" evidence="13">
    <location>
        <begin position="347"/>
        <end position="412"/>
    </location>
</feature>
<dbReference type="NCBIfam" id="TIGR02041">
    <property type="entry name" value="CysI"/>
    <property type="match status" value="1"/>
</dbReference>
<evidence type="ECO:0000256" key="8">
    <source>
        <dbReference type="ARBA" id="ARBA00023004"/>
    </source>
</evidence>
<evidence type="ECO:0000259" key="13">
    <source>
        <dbReference type="Pfam" id="PF03460"/>
    </source>
</evidence>
<evidence type="ECO:0000256" key="2">
    <source>
        <dbReference type="ARBA" id="ARBA00022485"/>
    </source>
</evidence>
<feature type="domain" description="Nitrite/Sulfite reductase ferredoxin-like" evidence="13">
    <location>
        <begin position="77"/>
        <end position="132"/>
    </location>
</feature>
<comment type="similarity">
    <text evidence="1 11">Belongs to the nitrite and sulfite reductase 4Fe-4S domain family.</text>
</comment>
<evidence type="ECO:0000313" key="15">
    <source>
        <dbReference type="Proteomes" id="UP001548189"/>
    </source>
</evidence>
<reference evidence="14 15" key="1">
    <citation type="submission" date="2024-06" db="EMBL/GenBank/DDBJ databases">
        <authorList>
            <person name="Li F."/>
        </authorList>
    </citation>
    <scope>NUCLEOTIDE SEQUENCE [LARGE SCALE GENOMIC DNA]</scope>
    <source>
        <strain evidence="14 15">GXAS 311</strain>
    </source>
</reference>
<dbReference type="PANTHER" id="PTHR11493">
    <property type="entry name" value="SULFITE REDUCTASE [NADPH] SUBUNIT BETA-RELATED"/>
    <property type="match status" value="1"/>
</dbReference>
<dbReference type="GO" id="GO:0004783">
    <property type="term" value="F:sulfite reductase (NADPH) activity"/>
    <property type="evidence" value="ECO:0007669"/>
    <property type="project" value="UniProtKB-EC"/>
</dbReference>
<protein>
    <recommendedName>
        <fullName evidence="11">Sulfite reductase [NADPH] hemoprotein beta-component</fullName>
        <shortName evidence="11">SiR-HP</shortName>
        <shortName evidence="11">SiRHP</shortName>
        <ecNumber evidence="11">1.8.1.2</ecNumber>
    </recommendedName>
</protein>
<organism evidence="14 15">
    <name type="scientific">Aliikangiella maris</name>
    <dbReference type="NCBI Taxonomy" id="3162458"/>
    <lineage>
        <taxon>Bacteria</taxon>
        <taxon>Pseudomonadati</taxon>
        <taxon>Pseudomonadota</taxon>
        <taxon>Gammaproteobacteria</taxon>
        <taxon>Oceanospirillales</taxon>
        <taxon>Pleioneaceae</taxon>
        <taxon>Aliikangiella</taxon>
    </lineage>
</organism>
<evidence type="ECO:0000256" key="7">
    <source>
        <dbReference type="ARBA" id="ARBA00023002"/>
    </source>
</evidence>
<dbReference type="InterPro" id="IPR036136">
    <property type="entry name" value="Nit/Sulf_reduc_fer-like_dom_sf"/>
</dbReference>
<dbReference type="HAMAP" id="MF_01540">
    <property type="entry name" value="CysI"/>
    <property type="match status" value="1"/>
</dbReference>
<dbReference type="InterPro" id="IPR006067">
    <property type="entry name" value="NO2/SO3_Rdtase_4Fe4S_dom"/>
</dbReference>
<dbReference type="PROSITE" id="PS00365">
    <property type="entry name" value="NIR_SIR"/>
    <property type="match status" value="1"/>
</dbReference>
<evidence type="ECO:0000313" key="14">
    <source>
        <dbReference type="EMBL" id="MET1254382.1"/>
    </source>
</evidence>
<comment type="subunit">
    <text evidence="11">Alpha(8)-beta(8). The alpha component is a flavoprotein, the beta component is a hemoprotein.</text>
</comment>
<dbReference type="PRINTS" id="PR00397">
    <property type="entry name" value="SIROHAEM"/>
</dbReference>
<keyword evidence="10 11" id="KW-0198">Cysteine biosynthesis</keyword>
<dbReference type="RefSeq" id="WP_353873940.1">
    <property type="nucleotide sequence ID" value="NZ_JBEVCJ010000003.1"/>
</dbReference>
<keyword evidence="9 11" id="KW-0411">Iron-sulfur</keyword>
<keyword evidence="5 11" id="KW-0479">Metal-binding</keyword>
<proteinExistence type="inferred from homology"/>
<evidence type="ECO:0000256" key="5">
    <source>
        <dbReference type="ARBA" id="ARBA00022723"/>
    </source>
</evidence>
<dbReference type="InterPro" id="IPR005117">
    <property type="entry name" value="NiRdtase/SiRdtase_haem-b_fer"/>
</dbReference>
<dbReference type="Gene3D" id="3.30.413.10">
    <property type="entry name" value="Sulfite Reductase Hemoprotein, domain 1"/>
    <property type="match status" value="2"/>
</dbReference>
<dbReference type="EC" id="1.8.1.2" evidence="11"/>
<feature type="binding site" evidence="11">
    <location>
        <position position="477"/>
    </location>
    <ligand>
        <name>[4Fe-4S] cluster</name>
        <dbReference type="ChEBI" id="CHEBI:49883"/>
    </ligand>
</feature>
<comment type="function">
    <text evidence="11">Component of the sulfite reductase complex that catalyzes the 6-electron reduction of sulfite to sulfide. This is one of several activities required for the biosynthesis of L-cysteine from sulfate.</text>
</comment>
<dbReference type="Pfam" id="PF03460">
    <property type="entry name" value="NIR_SIR_ferr"/>
    <property type="match status" value="2"/>
</dbReference>
<dbReference type="SUPFAM" id="SSF56014">
    <property type="entry name" value="Nitrite and sulphite reductase 4Fe-4S domain-like"/>
    <property type="match status" value="2"/>
</dbReference>
<dbReference type="InterPro" id="IPR006066">
    <property type="entry name" value="NO2/SO3_Rdtase_FeS/sirohaem_BS"/>
</dbReference>
<comment type="caution">
    <text evidence="14">The sequence shown here is derived from an EMBL/GenBank/DDBJ whole genome shotgun (WGS) entry which is preliminary data.</text>
</comment>
<feature type="domain" description="Nitrite/sulphite reductase 4Fe-4S" evidence="12">
    <location>
        <begin position="170"/>
        <end position="325"/>
    </location>
</feature>
<dbReference type="SUPFAM" id="SSF55124">
    <property type="entry name" value="Nitrite/Sulfite reductase N-terminal domain-like"/>
    <property type="match status" value="2"/>
</dbReference>
<evidence type="ECO:0000256" key="6">
    <source>
        <dbReference type="ARBA" id="ARBA00022857"/>
    </source>
</evidence>
<keyword evidence="6 11" id="KW-0521">NADP</keyword>
<dbReference type="InterPro" id="IPR045169">
    <property type="entry name" value="NO2/SO3_Rdtase_4Fe4S_prot"/>
</dbReference>
<name>A0ABV2BR14_9GAMM</name>
<evidence type="ECO:0000256" key="1">
    <source>
        <dbReference type="ARBA" id="ARBA00010429"/>
    </source>
</evidence>
<keyword evidence="4 11" id="KW-0349">Heme</keyword>
<dbReference type="InterPro" id="IPR045854">
    <property type="entry name" value="NO2/SO3_Rdtase_4Fe4S_sf"/>
</dbReference>
<keyword evidence="7 11" id="KW-0560">Oxidoreductase</keyword>
<feature type="binding site" evidence="11">
    <location>
        <position position="481"/>
    </location>
    <ligand>
        <name>[4Fe-4S] cluster</name>
        <dbReference type="ChEBI" id="CHEBI:49883"/>
    </ligand>
</feature>
<comment type="catalytic activity">
    <reaction evidence="11">
        <text>hydrogen sulfide + 3 NADP(+) + 3 H2O = sulfite + 3 NADPH + 4 H(+)</text>
        <dbReference type="Rhea" id="RHEA:13801"/>
        <dbReference type="ChEBI" id="CHEBI:15377"/>
        <dbReference type="ChEBI" id="CHEBI:15378"/>
        <dbReference type="ChEBI" id="CHEBI:17359"/>
        <dbReference type="ChEBI" id="CHEBI:29919"/>
        <dbReference type="ChEBI" id="CHEBI:57783"/>
        <dbReference type="ChEBI" id="CHEBI:58349"/>
        <dbReference type="EC" id="1.8.1.2"/>
    </reaction>
</comment>
<comment type="pathway">
    <text evidence="11">Sulfur metabolism; hydrogen sulfide biosynthesis; hydrogen sulfide from sulfite (NADPH route): step 1/1.</text>
</comment>
<accession>A0ABV2BR14</accession>
<dbReference type="EMBL" id="JBEVCJ010000003">
    <property type="protein sequence ID" value="MET1254382.1"/>
    <property type="molecule type" value="Genomic_DNA"/>
</dbReference>
<comment type="cofactor">
    <cofactor evidence="11">
        <name>[4Fe-4S] cluster</name>
        <dbReference type="ChEBI" id="CHEBI:49883"/>
    </cofactor>
    <text evidence="11">Binds 1 [4Fe-4S] cluster per subunit.</text>
</comment>
<sequence length="567" mass="63930">MTIKQTQYDPTIHSDVERIKVESNYLRGTITPSLQDPITGSVADDDLMLIKFHGIYQQDDRDLRNERRKQKLEPLYSFMIRARVPGGVASAEQYIQLAELATQYSNGSLRLTTRQAFQWHGVFKRNLKTTIAGINQTMLDTIAACGDVNRNVMGNPLPQTSKIHAEVYEWAKKISEHLLPKTKAYHEIWLDGEKVESTQEPIYGQTYLPRKFKTAIAVPPYNDVDIFANDLGFIAIVENDELIGFNVATGGGMGSSHGDETTYPRVADVIGFCTLDQVLQVSENVVKVQRDYGNREVRKLARLKYTIDRLGIEQFKSILNEYLGFELAPAKPYEFTHNGDRYGWMQDENGNWHLTLYIHSGRIIDNDEAKLFTGLLEIAKIHSGEFRISPNQNLIISNIQPEVKDKVAALVQQYNISIGDKESPTRLNSLACVAFPTCSLAMAEAERYLPTFLDKLEALMDKYSLQTQPINVRMTGCPNGCARPFLAEVGLVGKAPGKYNLYLGGNPVGSRLNKLYRENIGEPQILEALESILENYAKQRESNESFGDYVIRANYVKAVVNGLDFHQ</sequence>
<keyword evidence="2 11" id="KW-0004">4Fe-4S</keyword>
<evidence type="ECO:0000256" key="11">
    <source>
        <dbReference type="HAMAP-Rule" id="MF_01540"/>
    </source>
</evidence>
<dbReference type="Proteomes" id="UP001548189">
    <property type="component" value="Unassembled WGS sequence"/>
</dbReference>
<evidence type="ECO:0000256" key="4">
    <source>
        <dbReference type="ARBA" id="ARBA00022617"/>
    </source>
</evidence>
<evidence type="ECO:0000259" key="12">
    <source>
        <dbReference type="Pfam" id="PF01077"/>
    </source>
</evidence>
<gene>
    <name evidence="11 14" type="primary">cysI</name>
    <name evidence="14" type="ORF">ABVT43_04515</name>
</gene>
<evidence type="ECO:0000256" key="10">
    <source>
        <dbReference type="ARBA" id="ARBA00023192"/>
    </source>
</evidence>
<dbReference type="PANTHER" id="PTHR11493:SF47">
    <property type="entry name" value="SULFITE REDUCTASE [NADPH] SUBUNIT BETA"/>
    <property type="match status" value="1"/>
</dbReference>
<evidence type="ECO:0000256" key="3">
    <source>
        <dbReference type="ARBA" id="ARBA00022605"/>
    </source>
</evidence>
<dbReference type="NCBIfam" id="NF010029">
    <property type="entry name" value="PRK13504.1"/>
    <property type="match status" value="1"/>
</dbReference>
<feature type="binding site" evidence="11">
    <location>
        <position position="438"/>
    </location>
    <ligand>
        <name>[4Fe-4S] cluster</name>
        <dbReference type="ChEBI" id="CHEBI:49883"/>
    </ligand>
</feature>
<dbReference type="Pfam" id="PF01077">
    <property type="entry name" value="NIR_SIR"/>
    <property type="match status" value="1"/>
</dbReference>
<feature type="binding site" evidence="11">
    <location>
        <position position="432"/>
    </location>
    <ligand>
        <name>[4Fe-4S] cluster</name>
        <dbReference type="ChEBI" id="CHEBI:49883"/>
    </ligand>
</feature>